<sequence length="451" mass="48627">MTTSHSDTIFALATPPGRGGVAVVRVSGPLAHQSARVIAGDKPLTPRMTVVRMVRDPNSGAVIDHAMVIGFQGPASFTGEDVVEYHLHGGPAVVRAMLDALKTQAGHRMAEPGEFTRRAFENGKMDLTAAEAIADLIHAETQLQAQQALRQMDGALSSLYEGWRDQLKRALAHLEADLDFPDEDLPDGVAAQVTPVILDLIEDVQDHLNDNRRGERLRDGIQIAVIGAPNAGKSSLVNALAKRDVAIVSDQAGTTRDVIEVHLDLNGYPVILADTAGLRPDQIGTSGADAIEGEGIRRALQRAESADIRMLVFDATDDTLDRHTLGLVDENCIIVANKADTQGARPVDITGYTAIDVSARTGQGMDGLINAMIERLEQVVGRREAPSLTRARHRDALEQCHDHLTRALAAPLPELMAEDVRLALRALGRITGRVDVEDLLDVIFRDFCIGK</sequence>
<dbReference type="Gene3D" id="1.20.120.430">
    <property type="entry name" value="tRNA modification GTPase MnmE domain 2"/>
    <property type="match status" value="1"/>
</dbReference>
<feature type="binding site" evidence="6">
    <location>
        <position position="255"/>
    </location>
    <ligand>
        <name>Mg(2+)</name>
        <dbReference type="ChEBI" id="CHEBI:18420"/>
    </ligand>
</feature>
<dbReference type="GO" id="GO:0002098">
    <property type="term" value="P:tRNA wobble uridine modification"/>
    <property type="evidence" value="ECO:0007669"/>
    <property type="project" value="TreeGrafter"/>
</dbReference>
<dbReference type="OrthoDB" id="9805918at2"/>
<feature type="domain" description="TrmE-type G" evidence="8">
    <location>
        <begin position="220"/>
        <end position="377"/>
    </location>
</feature>
<dbReference type="PANTHER" id="PTHR42714:SF2">
    <property type="entry name" value="TRNA MODIFICATION GTPASE GTPBP3, MITOCHONDRIAL"/>
    <property type="match status" value="1"/>
</dbReference>
<dbReference type="Gene3D" id="3.40.50.300">
    <property type="entry name" value="P-loop containing nucleotide triphosphate hydrolases"/>
    <property type="match status" value="1"/>
</dbReference>
<keyword evidence="6" id="KW-0963">Cytoplasm</keyword>
<dbReference type="EC" id="3.6.-.-" evidence="6"/>
<dbReference type="PATRIC" id="fig|349215.9.peg.19"/>
<feature type="binding site" evidence="6">
    <location>
        <begin position="358"/>
        <end position="360"/>
    </location>
    <ligand>
        <name>GTP</name>
        <dbReference type="ChEBI" id="CHEBI:37565"/>
    </ligand>
</feature>
<feature type="binding site" evidence="6">
    <location>
        <begin position="230"/>
        <end position="235"/>
    </location>
    <ligand>
        <name>GTP</name>
        <dbReference type="ChEBI" id="CHEBI:37565"/>
    </ligand>
</feature>
<evidence type="ECO:0000313" key="10">
    <source>
        <dbReference type="Proteomes" id="UP000011932"/>
    </source>
</evidence>
<dbReference type="CDD" id="cd04164">
    <property type="entry name" value="trmE"/>
    <property type="match status" value="1"/>
</dbReference>
<keyword evidence="6" id="KW-0479">Metal-binding</keyword>
<dbReference type="InterPro" id="IPR031168">
    <property type="entry name" value="G_TrmE"/>
</dbReference>
<dbReference type="HOGENOM" id="CLU_019624_3_1_5"/>
<dbReference type="PROSITE" id="PS51709">
    <property type="entry name" value="G_TRME"/>
    <property type="match status" value="1"/>
</dbReference>
<dbReference type="Proteomes" id="UP000011932">
    <property type="component" value="Chromosome"/>
</dbReference>
<feature type="binding site" evidence="6">
    <location>
        <position position="84"/>
    </location>
    <ligand>
        <name>(6S)-5-formyl-5,6,7,8-tetrahydrofolate</name>
        <dbReference type="ChEBI" id="CHEBI:57457"/>
    </ligand>
</feature>
<dbReference type="NCBIfam" id="TIGR00450">
    <property type="entry name" value="mnmE_trmE_thdF"/>
    <property type="match status" value="1"/>
</dbReference>
<name>M4VBS3_9BACT</name>
<evidence type="ECO:0000256" key="3">
    <source>
        <dbReference type="ARBA" id="ARBA00022741"/>
    </source>
</evidence>
<dbReference type="EMBL" id="CP003538">
    <property type="protein sequence ID" value="AGH96857.1"/>
    <property type="molecule type" value="Genomic_DNA"/>
</dbReference>
<keyword evidence="6" id="KW-0460">Magnesium</keyword>
<comment type="similarity">
    <text evidence="1 6 7">Belongs to the TRAFAC class TrmE-Era-EngA-EngB-Septin-like GTPase superfamily. TrmE GTPase family.</text>
</comment>
<comment type="caution">
    <text evidence="6">Lacks conserved residue(s) required for the propagation of feature annotation.</text>
</comment>
<dbReference type="NCBIfam" id="NF003661">
    <property type="entry name" value="PRK05291.1-3"/>
    <property type="match status" value="1"/>
</dbReference>
<keyword evidence="2 6" id="KW-0819">tRNA processing</keyword>
<dbReference type="GO" id="GO:0046872">
    <property type="term" value="F:metal ion binding"/>
    <property type="evidence" value="ECO:0007669"/>
    <property type="project" value="UniProtKB-KW"/>
</dbReference>
<dbReference type="Pfam" id="PF10396">
    <property type="entry name" value="TrmE_N"/>
    <property type="match status" value="1"/>
</dbReference>
<evidence type="ECO:0000259" key="8">
    <source>
        <dbReference type="PROSITE" id="PS51709"/>
    </source>
</evidence>
<gene>
    <name evidence="6" type="primary">mnmE</name>
    <name evidence="6" type="synonym">trmE</name>
    <name evidence="9" type="ORF">A11S_19</name>
</gene>
<dbReference type="NCBIfam" id="TIGR00231">
    <property type="entry name" value="small_GTP"/>
    <property type="match status" value="1"/>
</dbReference>
<dbReference type="GO" id="GO:0003924">
    <property type="term" value="F:GTPase activity"/>
    <property type="evidence" value="ECO:0007669"/>
    <property type="project" value="UniProtKB-UniRule"/>
</dbReference>
<dbReference type="STRING" id="349215.A11S_19"/>
<dbReference type="GO" id="GO:0005525">
    <property type="term" value="F:GTP binding"/>
    <property type="evidence" value="ECO:0007669"/>
    <property type="project" value="UniProtKB-UniRule"/>
</dbReference>
<dbReference type="HAMAP" id="MF_00379">
    <property type="entry name" value="GTPase_MnmE"/>
    <property type="match status" value="1"/>
</dbReference>
<dbReference type="Gene3D" id="3.30.1360.120">
    <property type="entry name" value="Probable tRNA modification gtpase trme, domain 1"/>
    <property type="match status" value="1"/>
</dbReference>
<dbReference type="InterPro" id="IPR006073">
    <property type="entry name" value="GTP-bd"/>
</dbReference>
<feature type="binding site" evidence="6">
    <location>
        <position position="124"/>
    </location>
    <ligand>
        <name>(6S)-5-formyl-5,6,7,8-tetrahydrofolate</name>
        <dbReference type="ChEBI" id="CHEBI:57457"/>
    </ligand>
</feature>
<feature type="binding site" evidence="6">
    <location>
        <begin position="249"/>
        <end position="255"/>
    </location>
    <ligand>
        <name>GTP</name>
        <dbReference type="ChEBI" id="CHEBI:37565"/>
    </ligand>
</feature>
<dbReference type="RefSeq" id="WP_015466423.1">
    <property type="nucleotide sequence ID" value="NC_020812.1"/>
</dbReference>
<dbReference type="InterPro" id="IPR018948">
    <property type="entry name" value="GTP-bd_TrmE_N"/>
</dbReference>
<dbReference type="FunFam" id="3.30.1360.120:FF:000007">
    <property type="entry name" value="tRNA modification GTPase GTPBP3, mitochondrial"/>
    <property type="match status" value="1"/>
</dbReference>
<feature type="binding site" evidence="6">
    <location>
        <begin position="337"/>
        <end position="340"/>
    </location>
    <ligand>
        <name>GTP</name>
        <dbReference type="ChEBI" id="CHEBI:37565"/>
    </ligand>
</feature>
<dbReference type="InterPro" id="IPR027266">
    <property type="entry name" value="TrmE/GcvT-like"/>
</dbReference>
<dbReference type="InterPro" id="IPR027417">
    <property type="entry name" value="P-loop_NTPase"/>
</dbReference>
<dbReference type="SUPFAM" id="SSF52540">
    <property type="entry name" value="P-loop containing nucleoside triphosphate hydrolases"/>
    <property type="match status" value="1"/>
</dbReference>
<dbReference type="PANTHER" id="PTHR42714">
    <property type="entry name" value="TRNA MODIFICATION GTPASE GTPBP3"/>
    <property type="match status" value="1"/>
</dbReference>
<proteinExistence type="inferred from homology"/>
<dbReference type="InterPro" id="IPR004520">
    <property type="entry name" value="GTPase_MnmE"/>
</dbReference>
<dbReference type="GO" id="GO:0005737">
    <property type="term" value="C:cytoplasm"/>
    <property type="evidence" value="ECO:0007669"/>
    <property type="project" value="UniProtKB-SubCell"/>
</dbReference>
<protein>
    <recommendedName>
        <fullName evidence="6">tRNA modification GTPase MnmE</fullName>
        <ecNumber evidence="6">3.6.-.-</ecNumber>
    </recommendedName>
</protein>
<dbReference type="AlphaFoldDB" id="M4VBS3"/>
<comment type="subcellular location">
    <subcellularLocation>
        <location evidence="6">Cytoplasm</location>
    </subcellularLocation>
</comment>
<comment type="function">
    <text evidence="6">Exhibits a very high intrinsic GTPase hydrolysis rate. Involved in the addition of a carboxymethylaminomethyl (cmnm) group at the wobble position (U34) of certain tRNAs, forming tRNA-cmnm(5)s(2)U34.</text>
</comment>
<dbReference type="GO" id="GO:0030488">
    <property type="term" value="P:tRNA methylation"/>
    <property type="evidence" value="ECO:0007669"/>
    <property type="project" value="TreeGrafter"/>
</dbReference>
<evidence type="ECO:0000256" key="1">
    <source>
        <dbReference type="ARBA" id="ARBA00011043"/>
    </source>
</evidence>
<keyword evidence="4 6" id="KW-0630">Potassium</keyword>
<dbReference type="Pfam" id="PF12631">
    <property type="entry name" value="MnmE_helical"/>
    <property type="match status" value="1"/>
</dbReference>
<keyword evidence="5 6" id="KW-0342">GTP-binding</keyword>
<comment type="subunit">
    <text evidence="6">Homodimer. Heterotetramer of two MnmE and two MnmG subunits.</text>
</comment>
<evidence type="ECO:0000256" key="5">
    <source>
        <dbReference type="ARBA" id="ARBA00023134"/>
    </source>
</evidence>
<evidence type="ECO:0000256" key="6">
    <source>
        <dbReference type="HAMAP-Rule" id="MF_00379"/>
    </source>
</evidence>
<dbReference type="InterPro" id="IPR005225">
    <property type="entry name" value="Small_GTP-bd"/>
</dbReference>
<evidence type="ECO:0000256" key="7">
    <source>
        <dbReference type="RuleBase" id="RU003313"/>
    </source>
</evidence>
<evidence type="ECO:0000256" key="4">
    <source>
        <dbReference type="ARBA" id="ARBA00022958"/>
    </source>
</evidence>
<dbReference type="CDD" id="cd14858">
    <property type="entry name" value="TrmE_N"/>
    <property type="match status" value="1"/>
</dbReference>
<dbReference type="Pfam" id="PF01926">
    <property type="entry name" value="MMR_HSR1"/>
    <property type="match status" value="1"/>
</dbReference>
<feature type="binding site" evidence="6">
    <location>
        <position position="25"/>
    </location>
    <ligand>
        <name>(6S)-5-formyl-5,6,7,8-tetrahydrofolate</name>
        <dbReference type="ChEBI" id="CHEBI:57457"/>
    </ligand>
</feature>
<dbReference type="InterPro" id="IPR025867">
    <property type="entry name" value="MnmE_helical"/>
</dbReference>
<keyword evidence="3 6" id="KW-0547">Nucleotide-binding</keyword>
<dbReference type="InterPro" id="IPR027368">
    <property type="entry name" value="MnmE_dom2"/>
</dbReference>
<comment type="cofactor">
    <cofactor evidence="6">
        <name>K(+)</name>
        <dbReference type="ChEBI" id="CHEBI:29103"/>
    </cofactor>
    <text evidence="6">Binds 1 potassium ion per subunit.</text>
</comment>
<dbReference type="PRINTS" id="PR00326">
    <property type="entry name" value="GTP1OBG"/>
</dbReference>
<keyword evidence="6" id="KW-0378">Hydrolase</keyword>
<accession>M4VBS3</accession>
<evidence type="ECO:0000256" key="2">
    <source>
        <dbReference type="ARBA" id="ARBA00022694"/>
    </source>
</evidence>
<organism evidence="9 10">
    <name type="scientific">Micavibrio aeruginosavorus EPB</name>
    <dbReference type="NCBI Taxonomy" id="349215"/>
    <lineage>
        <taxon>Bacteria</taxon>
        <taxon>Pseudomonadati</taxon>
        <taxon>Bdellovibrionota</taxon>
        <taxon>Bdellovibrionia</taxon>
        <taxon>Bdellovibrionales</taxon>
        <taxon>Pseudobdellovibrionaceae</taxon>
        <taxon>Micavibrio</taxon>
    </lineage>
</organism>
<dbReference type="KEGG" id="man:A11S_19"/>
<evidence type="ECO:0000313" key="9">
    <source>
        <dbReference type="EMBL" id="AGH96857.1"/>
    </source>
</evidence>
<feature type="binding site" evidence="6">
    <location>
        <position position="234"/>
    </location>
    <ligand>
        <name>Mg(2+)</name>
        <dbReference type="ChEBI" id="CHEBI:18420"/>
    </ligand>
</feature>
<feature type="binding site" evidence="6">
    <location>
        <position position="451"/>
    </location>
    <ligand>
        <name>(6S)-5-formyl-5,6,7,8-tetrahydrofolate</name>
        <dbReference type="ChEBI" id="CHEBI:57457"/>
    </ligand>
</feature>
<feature type="binding site" evidence="6">
    <location>
        <begin position="274"/>
        <end position="277"/>
    </location>
    <ligand>
        <name>GTP</name>
        <dbReference type="ChEBI" id="CHEBI:37565"/>
    </ligand>
</feature>
<dbReference type="SUPFAM" id="SSF116878">
    <property type="entry name" value="TrmE connector domain"/>
    <property type="match status" value="1"/>
</dbReference>
<reference evidence="9 10" key="1">
    <citation type="journal article" date="2013" name="ISME J.">
        <title>By their genes ye shall know them: genomic signatures of predatory bacteria.</title>
        <authorList>
            <person name="Pasternak Z."/>
            <person name="Pietrokovski S."/>
            <person name="Rotem O."/>
            <person name="Gophna U."/>
            <person name="Lurie-Weinberger M.N."/>
            <person name="Jurkevitch E."/>
        </authorList>
    </citation>
    <scope>NUCLEOTIDE SEQUENCE [LARGE SCALE GENOMIC DNA]</scope>
    <source>
        <strain evidence="9">EPB</strain>
    </source>
</reference>